<accession>A0A8S5SIA3</accession>
<proteinExistence type="predicted"/>
<sequence>MEMVIVVSKRGYNLVEMALKCASISYEFKSILCKDEEEEFTEEIIVADVPTLAHYFDLIDGLWDFRDIQIQPRPKNTPTQSSWGFDVVNKDDLKYYKLPQLWLS</sequence>
<dbReference type="EMBL" id="BK032595">
    <property type="protein sequence ID" value="DAF50391.1"/>
    <property type="molecule type" value="Genomic_DNA"/>
</dbReference>
<organism evidence="1">
    <name type="scientific">Siphoviridae sp. ctBCr48</name>
    <dbReference type="NCBI Taxonomy" id="2827802"/>
    <lineage>
        <taxon>Viruses</taxon>
        <taxon>Duplodnaviria</taxon>
        <taxon>Heunggongvirae</taxon>
        <taxon>Uroviricota</taxon>
        <taxon>Caudoviricetes</taxon>
    </lineage>
</organism>
<reference evidence="1" key="1">
    <citation type="journal article" date="2021" name="Proc. Natl. Acad. Sci. U.S.A.">
        <title>A Catalog of Tens of Thousands of Viruses from Human Metagenomes Reveals Hidden Associations with Chronic Diseases.</title>
        <authorList>
            <person name="Tisza M.J."/>
            <person name="Buck C.B."/>
        </authorList>
    </citation>
    <scope>NUCLEOTIDE SEQUENCE</scope>
    <source>
        <strain evidence="1">CtBCr48</strain>
    </source>
</reference>
<protein>
    <submittedName>
        <fullName evidence="1">Uncharacterized protein</fullName>
    </submittedName>
</protein>
<name>A0A8S5SIA3_9CAUD</name>
<evidence type="ECO:0000313" key="1">
    <source>
        <dbReference type="EMBL" id="DAF50391.1"/>
    </source>
</evidence>